<dbReference type="EnsemblBacteria" id="BAC91555">
    <property type="protein sequence ID" value="BAC91555"/>
    <property type="gene ID" value="BAC91555"/>
</dbReference>
<gene>
    <name evidence="1" type="ordered locus">gsl3614</name>
</gene>
<organism evidence="1 2">
    <name type="scientific">Gloeobacter violaceus (strain ATCC 29082 / PCC 7421)</name>
    <dbReference type="NCBI Taxonomy" id="251221"/>
    <lineage>
        <taxon>Bacteria</taxon>
        <taxon>Bacillati</taxon>
        <taxon>Cyanobacteriota</taxon>
        <taxon>Cyanophyceae</taxon>
        <taxon>Gloeobacterales</taxon>
        <taxon>Gloeobacteraceae</taxon>
        <taxon>Gloeobacter</taxon>
    </lineage>
</organism>
<proteinExistence type="predicted"/>
<dbReference type="AlphaFoldDB" id="Q7NFB2"/>
<name>Q7NFB2_GLOVI</name>
<dbReference type="KEGG" id="gvi:gsl3614"/>
<protein>
    <submittedName>
        <fullName evidence="1">Gsl3614 protein</fullName>
    </submittedName>
</protein>
<reference evidence="1 2" key="1">
    <citation type="journal article" date="2003" name="DNA Res.">
        <title>Complete genome structure of Gloeobacter violaceus PCC 7421, a cyanobacterium that lacks thylakoids.</title>
        <authorList>
            <person name="Nakamura Y."/>
            <person name="Kaneko T."/>
            <person name="Sato S."/>
            <person name="Mimuro M."/>
            <person name="Miyashita H."/>
            <person name="Tsuchiya T."/>
            <person name="Sasamoto S."/>
            <person name="Watanabe A."/>
            <person name="Kawashima K."/>
            <person name="Kishida Y."/>
            <person name="Kiyokawa C."/>
            <person name="Kohara M."/>
            <person name="Matsumoto M."/>
            <person name="Matsuno A."/>
            <person name="Nakazaki N."/>
            <person name="Shimpo S."/>
            <person name="Takeuchi C."/>
            <person name="Yamada M."/>
            <person name="Tabata S."/>
        </authorList>
    </citation>
    <scope>NUCLEOTIDE SEQUENCE [LARGE SCALE GENOMIC DNA]</scope>
    <source>
        <strain evidence="2">ATCC 29082 / PCC 7421</strain>
    </source>
</reference>
<dbReference type="Proteomes" id="UP000000557">
    <property type="component" value="Chromosome"/>
</dbReference>
<evidence type="ECO:0000313" key="1">
    <source>
        <dbReference type="EMBL" id="BAC91555.1"/>
    </source>
</evidence>
<dbReference type="HOGENOM" id="CLU_2355732_0_0_3"/>
<sequence>MCPVISRIVSGSYALKETKTLIQLERRGGLAEANRIFDDIAGARPIFTIQTPKGVVRAVELENGMKASVRGFSSQPSRPTIQIEGFGSKTIKIRFA</sequence>
<dbReference type="STRING" id="251221.gene:10761129"/>
<accession>Q7NFB2</accession>
<dbReference type="EMBL" id="BA000045">
    <property type="protein sequence ID" value="BAC91555.1"/>
    <property type="molecule type" value="Genomic_DNA"/>
</dbReference>
<reference evidence="1 2" key="2">
    <citation type="journal article" date="2003" name="DNA Res.">
        <title>Complete genome structure of Gloeobacter violaceus PCC 7421, a cyanobacterium that lacks thylakoids (supplement).</title>
        <authorList>
            <person name="Nakamura Y."/>
            <person name="Kaneko T."/>
            <person name="Sato S."/>
            <person name="Mimuro M."/>
            <person name="Miyashita H."/>
            <person name="Tsuchiya T."/>
            <person name="Sasamoto S."/>
            <person name="Watanabe A."/>
            <person name="Kawashima K."/>
            <person name="Kishida Y."/>
            <person name="Kiyokawa C."/>
            <person name="Kohara M."/>
            <person name="Matsumoto M."/>
            <person name="Matsuno A."/>
            <person name="Nakazaki N."/>
            <person name="Shimpo S."/>
            <person name="Takeuchi C."/>
            <person name="Yamada M."/>
            <person name="Tabata S."/>
        </authorList>
    </citation>
    <scope>NUCLEOTIDE SEQUENCE [LARGE SCALE GENOMIC DNA]</scope>
    <source>
        <strain evidence="2">ATCC 29082 / PCC 7421</strain>
    </source>
</reference>
<keyword evidence="2" id="KW-1185">Reference proteome</keyword>
<evidence type="ECO:0000313" key="2">
    <source>
        <dbReference type="Proteomes" id="UP000000557"/>
    </source>
</evidence>
<dbReference type="InParanoid" id="Q7NFB2"/>